<dbReference type="PANTHER" id="PTHR43663">
    <property type="entry name" value="CHROMATE TRANSPORT PROTEIN-RELATED"/>
    <property type="match status" value="1"/>
</dbReference>
<dbReference type="Proteomes" id="UP001524944">
    <property type="component" value="Unassembled WGS sequence"/>
</dbReference>
<dbReference type="InterPro" id="IPR052518">
    <property type="entry name" value="CHR_Transporter"/>
</dbReference>
<dbReference type="EMBL" id="JANPWE010000003">
    <property type="protein sequence ID" value="MCR6545442.1"/>
    <property type="molecule type" value="Genomic_DNA"/>
</dbReference>
<feature type="transmembrane region" description="Helical" evidence="7">
    <location>
        <begin position="6"/>
        <end position="25"/>
    </location>
</feature>
<feature type="transmembrane region" description="Helical" evidence="7">
    <location>
        <begin position="116"/>
        <end position="135"/>
    </location>
</feature>
<evidence type="ECO:0000256" key="5">
    <source>
        <dbReference type="ARBA" id="ARBA00022989"/>
    </source>
</evidence>
<evidence type="ECO:0000313" key="9">
    <source>
        <dbReference type="Proteomes" id="UP001524944"/>
    </source>
</evidence>
<proteinExistence type="inferred from homology"/>
<keyword evidence="3" id="KW-1003">Cell membrane</keyword>
<accession>A0ABT1Y3J3</accession>
<comment type="caution">
    <text evidence="8">The sequence shown here is derived from an EMBL/GenBank/DDBJ whole genome shotgun (WGS) entry which is preliminary data.</text>
</comment>
<protein>
    <submittedName>
        <fullName evidence="8">Chromate transporter</fullName>
    </submittedName>
</protein>
<keyword evidence="6 7" id="KW-0472">Membrane</keyword>
<evidence type="ECO:0000313" key="8">
    <source>
        <dbReference type="EMBL" id="MCR6545442.1"/>
    </source>
</evidence>
<keyword evidence="9" id="KW-1185">Reference proteome</keyword>
<keyword evidence="4 7" id="KW-0812">Transmembrane</keyword>
<evidence type="ECO:0000256" key="6">
    <source>
        <dbReference type="ARBA" id="ARBA00023136"/>
    </source>
</evidence>
<evidence type="ECO:0000256" key="3">
    <source>
        <dbReference type="ARBA" id="ARBA00022475"/>
    </source>
</evidence>
<evidence type="ECO:0000256" key="4">
    <source>
        <dbReference type="ARBA" id="ARBA00022692"/>
    </source>
</evidence>
<gene>
    <name evidence="8" type="ORF">NVS47_07915</name>
</gene>
<dbReference type="PANTHER" id="PTHR43663:SF1">
    <property type="entry name" value="CHROMATE TRANSPORTER"/>
    <property type="match status" value="1"/>
</dbReference>
<evidence type="ECO:0000256" key="1">
    <source>
        <dbReference type="ARBA" id="ARBA00004651"/>
    </source>
</evidence>
<comment type="subcellular location">
    <subcellularLocation>
        <location evidence="1">Cell membrane</location>
        <topology evidence="1">Multi-pass membrane protein</topology>
    </subcellularLocation>
</comment>
<evidence type="ECO:0000256" key="7">
    <source>
        <dbReference type="SAM" id="Phobius"/>
    </source>
</evidence>
<reference evidence="8 9" key="1">
    <citation type="submission" date="2022-08" db="EMBL/GenBank/DDBJ databases">
        <title>Proteogenomics of the novel Dehalobacterium formicoaceticum strain EZ94 highlights a key role of methyltransferases during anaerobic dichloromethane degradation.</title>
        <authorList>
            <person name="Wasmund K."/>
        </authorList>
    </citation>
    <scope>NUCLEOTIDE SEQUENCE [LARGE SCALE GENOMIC DNA]</scope>
    <source>
        <strain evidence="8 9">EZ94</strain>
    </source>
</reference>
<organism evidence="8 9">
    <name type="scientific">Dehalobacterium formicoaceticum</name>
    <dbReference type="NCBI Taxonomy" id="51515"/>
    <lineage>
        <taxon>Bacteria</taxon>
        <taxon>Bacillati</taxon>
        <taxon>Bacillota</taxon>
        <taxon>Clostridia</taxon>
        <taxon>Eubacteriales</taxon>
        <taxon>Peptococcaceae</taxon>
        <taxon>Dehalobacterium</taxon>
    </lineage>
</organism>
<dbReference type="RefSeq" id="WP_089609280.1">
    <property type="nucleotide sequence ID" value="NZ_CP022121.1"/>
</dbReference>
<evidence type="ECO:0000256" key="2">
    <source>
        <dbReference type="ARBA" id="ARBA00005262"/>
    </source>
</evidence>
<keyword evidence="5 7" id="KW-1133">Transmembrane helix</keyword>
<sequence length="173" mass="18792">MEILELFITFFKIGLFSFGGGYAMIPLMEKEVINIHHWLSLSEMVDVITISQMTPGPIAINLATFVGFKTAGFGGALCATLGVMLPSFVIVLFIARSYEKFKELDVVRRVFQGIRPMAVALVGSATFLVAQTSLIDVNTILIALGSLLVLKFTKISLMGVIIIAGVFGIILYP</sequence>
<dbReference type="Pfam" id="PF02417">
    <property type="entry name" value="Chromate_transp"/>
    <property type="match status" value="1"/>
</dbReference>
<dbReference type="InterPro" id="IPR003370">
    <property type="entry name" value="Chromate_transpt"/>
</dbReference>
<name>A0ABT1Y3J3_9FIRM</name>
<feature type="transmembrane region" description="Helical" evidence="7">
    <location>
        <begin position="74"/>
        <end position="95"/>
    </location>
</feature>
<comment type="similarity">
    <text evidence="2">Belongs to the chromate ion transporter (CHR) (TC 2.A.51) family.</text>
</comment>
<feature type="transmembrane region" description="Helical" evidence="7">
    <location>
        <begin position="155"/>
        <end position="172"/>
    </location>
</feature>